<organism evidence="1 2">
    <name type="scientific">Bos mutus</name>
    <name type="common">wild yak</name>
    <dbReference type="NCBI Taxonomy" id="72004"/>
    <lineage>
        <taxon>Eukaryota</taxon>
        <taxon>Metazoa</taxon>
        <taxon>Chordata</taxon>
        <taxon>Craniata</taxon>
        <taxon>Vertebrata</taxon>
        <taxon>Euteleostomi</taxon>
        <taxon>Mammalia</taxon>
        <taxon>Eutheria</taxon>
        <taxon>Laurasiatheria</taxon>
        <taxon>Artiodactyla</taxon>
        <taxon>Ruminantia</taxon>
        <taxon>Pecora</taxon>
        <taxon>Bovidae</taxon>
        <taxon>Bovinae</taxon>
        <taxon>Bos</taxon>
    </lineage>
</organism>
<protein>
    <submittedName>
        <fullName evidence="1">Uncharacterized protein</fullName>
    </submittedName>
</protein>
<dbReference type="Proteomes" id="UP000322234">
    <property type="component" value="Unassembled WGS sequence"/>
</dbReference>
<evidence type="ECO:0000313" key="2">
    <source>
        <dbReference type="Proteomes" id="UP000322234"/>
    </source>
</evidence>
<reference evidence="1" key="1">
    <citation type="submission" date="2019-10" db="EMBL/GenBank/DDBJ databases">
        <title>The sequence and de novo assembly of the wild yak genome.</title>
        <authorList>
            <person name="Liu Y."/>
        </authorList>
    </citation>
    <scope>NUCLEOTIDE SEQUENCE [LARGE SCALE GENOMIC DNA]</scope>
    <source>
        <strain evidence="1">WY2019</strain>
    </source>
</reference>
<evidence type="ECO:0000313" key="1">
    <source>
        <dbReference type="EMBL" id="MXQ80576.1"/>
    </source>
</evidence>
<dbReference type="EMBL" id="VBQZ03000005">
    <property type="protein sequence ID" value="MXQ80576.1"/>
    <property type="molecule type" value="Genomic_DNA"/>
</dbReference>
<gene>
    <name evidence="1" type="ORF">E5288_WYG008978</name>
</gene>
<name>A0A6B0QW95_9CETA</name>
<comment type="caution">
    <text evidence="1">The sequence shown here is derived from an EMBL/GenBank/DDBJ whole genome shotgun (WGS) entry which is preliminary data.</text>
</comment>
<sequence length="189" mass="21640">MEKLNSLQSSFTSGTWTQEACLVVFYMVFTVASLTHCPEVGVAIAWRLDPESRKRYVSWMSPGCGGPQWKDDGSMKLGMSRLLSKQMNFCPPEWNEGLLSKQMNFCPPEWNEDKKGYSGLAPGKKCQAQGVDEEKAKYFRDFVYDMEGLDSHWVRKAENGEENNKAHFKLPETMPRKYSPGFILLRLHP</sequence>
<accession>A0A6B0QW95</accession>
<proteinExistence type="predicted"/>
<keyword evidence="2" id="KW-1185">Reference proteome</keyword>
<dbReference type="AlphaFoldDB" id="A0A6B0QW95"/>